<dbReference type="HOGENOM" id="CLU_2009351_0_0_1"/>
<proteinExistence type="predicted"/>
<dbReference type="RefSeq" id="XP_013255933.1">
    <property type="nucleotide sequence ID" value="XM_013400479.1"/>
</dbReference>
<dbReference type="InterPro" id="IPR002575">
    <property type="entry name" value="Aminoglycoside_PTrfase"/>
</dbReference>
<keyword evidence="3" id="KW-1185">Reference proteome</keyword>
<dbReference type="Gene3D" id="3.90.1200.10">
    <property type="match status" value="1"/>
</dbReference>
<dbReference type="EMBL" id="AMGV01000013">
    <property type="protein sequence ID" value="KEF53343.1"/>
    <property type="molecule type" value="Genomic_DNA"/>
</dbReference>
<accession>A0A072P258</accession>
<sequence length="124" mass="14114">WFSLIETLGWFHSLDPDSLGLQDYGKNVDFYSATRFSPIEAQAVIKHKDDGWNSRARTCRLRRGDRLRSKALIGKSAAIVHGDFKFGNVILHPTEPRVIGNLDWELSKISYFSVDLAFTLSPFL</sequence>
<dbReference type="SUPFAM" id="SSF56112">
    <property type="entry name" value="Protein kinase-like (PK-like)"/>
    <property type="match status" value="1"/>
</dbReference>
<dbReference type="InterPro" id="IPR011009">
    <property type="entry name" value="Kinase-like_dom_sf"/>
</dbReference>
<dbReference type="Pfam" id="PF01636">
    <property type="entry name" value="APH"/>
    <property type="match status" value="1"/>
</dbReference>
<evidence type="ECO:0000259" key="1">
    <source>
        <dbReference type="Pfam" id="PF01636"/>
    </source>
</evidence>
<feature type="domain" description="Aminoglycoside phosphotransferase" evidence="1">
    <location>
        <begin position="3"/>
        <end position="120"/>
    </location>
</feature>
<comment type="caution">
    <text evidence="2">The sequence shown here is derived from an EMBL/GenBank/DDBJ whole genome shotgun (WGS) entry which is preliminary data.</text>
</comment>
<protein>
    <recommendedName>
        <fullName evidence="1">Aminoglycoside phosphotransferase domain-containing protein</fullName>
    </recommendedName>
</protein>
<dbReference type="Proteomes" id="UP000027920">
    <property type="component" value="Unassembled WGS sequence"/>
</dbReference>
<gene>
    <name evidence="2" type="ORF">A1O9_10318</name>
</gene>
<dbReference type="OrthoDB" id="191037at2759"/>
<reference evidence="2 3" key="1">
    <citation type="submission" date="2013-03" db="EMBL/GenBank/DDBJ databases">
        <title>The Genome Sequence of Exophiala aquamarina CBS 119918.</title>
        <authorList>
            <consortium name="The Broad Institute Genomics Platform"/>
            <person name="Cuomo C."/>
            <person name="de Hoog S."/>
            <person name="Gorbushina A."/>
            <person name="Walker B."/>
            <person name="Young S.K."/>
            <person name="Zeng Q."/>
            <person name="Gargeya S."/>
            <person name="Fitzgerald M."/>
            <person name="Haas B."/>
            <person name="Abouelleil A."/>
            <person name="Allen A.W."/>
            <person name="Alvarado L."/>
            <person name="Arachchi H.M."/>
            <person name="Berlin A.M."/>
            <person name="Chapman S.B."/>
            <person name="Gainer-Dewar J."/>
            <person name="Goldberg J."/>
            <person name="Griggs A."/>
            <person name="Gujja S."/>
            <person name="Hansen M."/>
            <person name="Howarth C."/>
            <person name="Imamovic A."/>
            <person name="Ireland A."/>
            <person name="Larimer J."/>
            <person name="McCowan C."/>
            <person name="Murphy C."/>
            <person name="Pearson M."/>
            <person name="Poon T.W."/>
            <person name="Priest M."/>
            <person name="Roberts A."/>
            <person name="Saif S."/>
            <person name="Shea T."/>
            <person name="Sisk P."/>
            <person name="Sykes S."/>
            <person name="Wortman J."/>
            <person name="Nusbaum C."/>
            <person name="Birren B."/>
        </authorList>
    </citation>
    <scope>NUCLEOTIDE SEQUENCE [LARGE SCALE GENOMIC DNA]</scope>
    <source>
        <strain evidence="2 3">CBS 119918</strain>
    </source>
</reference>
<dbReference type="VEuPathDB" id="FungiDB:A1O9_10318"/>
<dbReference type="STRING" id="1182545.A0A072P258"/>
<evidence type="ECO:0000313" key="3">
    <source>
        <dbReference type="Proteomes" id="UP000027920"/>
    </source>
</evidence>
<dbReference type="GeneID" id="25285222"/>
<organism evidence="2 3">
    <name type="scientific">Exophiala aquamarina CBS 119918</name>
    <dbReference type="NCBI Taxonomy" id="1182545"/>
    <lineage>
        <taxon>Eukaryota</taxon>
        <taxon>Fungi</taxon>
        <taxon>Dikarya</taxon>
        <taxon>Ascomycota</taxon>
        <taxon>Pezizomycotina</taxon>
        <taxon>Eurotiomycetes</taxon>
        <taxon>Chaetothyriomycetidae</taxon>
        <taxon>Chaetothyriales</taxon>
        <taxon>Herpotrichiellaceae</taxon>
        <taxon>Exophiala</taxon>
    </lineage>
</organism>
<feature type="non-terminal residue" evidence="2">
    <location>
        <position position="124"/>
    </location>
</feature>
<dbReference type="AlphaFoldDB" id="A0A072P258"/>
<evidence type="ECO:0000313" key="2">
    <source>
        <dbReference type="EMBL" id="KEF53343.1"/>
    </source>
</evidence>
<feature type="non-terminal residue" evidence="2">
    <location>
        <position position="1"/>
    </location>
</feature>
<name>A0A072P258_9EURO</name>